<dbReference type="HAMAP" id="MF_00300">
    <property type="entry name" value="Chorismate_synth"/>
    <property type="match status" value="1"/>
</dbReference>
<dbReference type="FunFam" id="3.60.150.10:FF:000002">
    <property type="entry name" value="Chorismate synthase"/>
    <property type="match status" value="1"/>
</dbReference>
<dbReference type="GO" id="GO:0004107">
    <property type="term" value="F:chorismate synthase activity"/>
    <property type="evidence" value="ECO:0007669"/>
    <property type="project" value="UniProtKB-UniRule"/>
</dbReference>
<dbReference type="NCBIfam" id="NF003793">
    <property type="entry name" value="PRK05382.1"/>
    <property type="match status" value="1"/>
</dbReference>
<evidence type="ECO:0000313" key="15">
    <source>
        <dbReference type="Proteomes" id="UP000298615"/>
    </source>
</evidence>
<feature type="binding site" evidence="12">
    <location>
        <position position="296"/>
    </location>
    <ligand>
        <name>FMN</name>
        <dbReference type="ChEBI" id="CHEBI:58210"/>
    </ligand>
</feature>
<evidence type="ECO:0000256" key="2">
    <source>
        <dbReference type="ARBA" id="ARBA00008014"/>
    </source>
</evidence>
<comment type="function">
    <text evidence="12">Catalyzes the anti-1,4-elimination of the C-3 phosphate and the C-6 proR hydrogen from 5-enolpyruvylshikimate-3-phosphate (EPSP) to yield chorismate, which is the branch point compound that serves as the starting substrate for the three terminal pathways of aromatic amino acid biosynthesis. This reaction introduces a second double bond into the aromatic ring system.</text>
</comment>
<dbReference type="GO" id="GO:0009073">
    <property type="term" value="P:aromatic amino acid family biosynthetic process"/>
    <property type="evidence" value="ECO:0007669"/>
    <property type="project" value="UniProtKB-KW"/>
</dbReference>
<evidence type="ECO:0000256" key="6">
    <source>
        <dbReference type="ARBA" id="ARBA00022630"/>
    </source>
</evidence>
<protein>
    <recommendedName>
        <fullName evidence="4 12">Chorismate synthase</fullName>
        <shortName evidence="12">CS</shortName>
        <ecNumber evidence="4 12">4.2.3.5</ecNumber>
    </recommendedName>
    <alternativeName>
        <fullName evidence="12">5-enolpyruvylshikimate-3-phosphate phospholyase</fullName>
    </alternativeName>
</protein>
<evidence type="ECO:0000256" key="8">
    <source>
        <dbReference type="ARBA" id="ARBA00022827"/>
    </source>
</evidence>
<comment type="subunit">
    <text evidence="3 12">Homotetramer.</text>
</comment>
<gene>
    <name evidence="12 14" type="primary">aroC</name>
    <name evidence="14" type="ORF">FA707_03770</name>
</gene>
<dbReference type="PROSITE" id="PS00788">
    <property type="entry name" value="CHORISMATE_SYNTHASE_2"/>
    <property type="match status" value="1"/>
</dbReference>
<keyword evidence="9 12" id="KW-0521">NADP</keyword>
<keyword evidence="5 12" id="KW-0028">Amino-acid biosynthesis</keyword>
<feature type="binding site" evidence="12">
    <location>
        <begin position="251"/>
        <end position="252"/>
    </location>
    <ligand>
        <name>FMN</name>
        <dbReference type="ChEBI" id="CHEBI:58210"/>
    </ligand>
</feature>
<evidence type="ECO:0000256" key="3">
    <source>
        <dbReference type="ARBA" id="ARBA00011881"/>
    </source>
</evidence>
<evidence type="ECO:0000256" key="13">
    <source>
        <dbReference type="RuleBase" id="RU000605"/>
    </source>
</evidence>
<evidence type="ECO:0000256" key="5">
    <source>
        <dbReference type="ARBA" id="ARBA00022605"/>
    </source>
</evidence>
<dbReference type="PANTHER" id="PTHR21085">
    <property type="entry name" value="CHORISMATE SYNTHASE"/>
    <property type="match status" value="1"/>
</dbReference>
<accession>A0A4D7CUZ0</accession>
<evidence type="ECO:0000256" key="12">
    <source>
        <dbReference type="HAMAP-Rule" id="MF_00300"/>
    </source>
</evidence>
<feature type="binding site" evidence="12">
    <location>
        <position position="39"/>
    </location>
    <ligand>
        <name>NADP(+)</name>
        <dbReference type="ChEBI" id="CHEBI:58349"/>
    </ligand>
</feature>
<evidence type="ECO:0000256" key="9">
    <source>
        <dbReference type="ARBA" id="ARBA00022857"/>
    </source>
</evidence>
<comment type="similarity">
    <text evidence="2 12 13">Belongs to the chorismate synthase family.</text>
</comment>
<comment type="catalytic activity">
    <reaction evidence="12 13">
        <text>5-O-(1-carboxyvinyl)-3-phosphoshikimate = chorismate + phosphate</text>
        <dbReference type="Rhea" id="RHEA:21020"/>
        <dbReference type="ChEBI" id="CHEBI:29748"/>
        <dbReference type="ChEBI" id="CHEBI:43474"/>
        <dbReference type="ChEBI" id="CHEBI:57701"/>
        <dbReference type="EC" id="4.2.3.5"/>
    </reaction>
</comment>
<dbReference type="Proteomes" id="UP000298615">
    <property type="component" value="Chromosome"/>
</dbReference>
<feature type="binding site" evidence="12">
    <location>
        <position position="337"/>
    </location>
    <ligand>
        <name>FMN</name>
        <dbReference type="ChEBI" id="CHEBI:58210"/>
    </ligand>
</feature>
<evidence type="ECO:0000313" key="14">
    <source>
        <dbReference type="EMBL" id="QCI86131.1"/>
    </source>
</evidence>
<feature type="binding site" evidence="12">
    <location>
        <begin position="311"/>
        <end position="315"/>
    </location>
    <ligand>
        <name>FMN</name>
        <dbReference type="ChEBI" id="CHEBI:58210"/>
    </ligand>
</feature>
<keyword evidence="10 12" id="KW-0057">Aromatic amino acid biosynthesis</keyword>
<dbReference type="GO" id="GO:0009423">
    <property type="term" value="P:chorismate biosynthetic process"/>
    <property type="evidence" value="ECO:0007669"/>
    <property type="project" value="UniProtKB-UniRule"/>
</dbReference>
<dbReference type="Pfam" id="PF01264">
    <property type="entry name" value="Chorismate_synt"/>
    <property type="match status" value="1"/>
</dbReference>
<comment type="cofactor">
    <cofactor evidence="12 13">
        <name>FMNH2</name>
        <dbReference type="ChEBI" id="CHEBI:57618"/>
    </cofactor>
    <text evidence="12 13">Reduced FMN (FMNH(2)).</text>
</comment>
<dbReference type="InterPro" id="IPR000453">
    <property type="entry name" value="Chorismate_synth"/>
</dbReference>
<evidence type="ECO:0000256" key="11">
    <source>
        <dbReference type="ARBA" id="ARBA00023239"/>
    </source>
</evidence>
<organism evidence="14 15">
    <name type="scientific">Vagococcus zengguangii</name>
    <dbReference type="NCBI Taxonomy" id="2571750"/>
    <lineage>
        <taxon>Bacteria</taxon>
        <taxon>Bacillati</taxon>
        <taxon>Bacillota</taxon>
        <taxon>Bacilli</taxon>
        <taxon>Lactobacillales</taxon>
        <taxon>Enterococcaceae</taxon>
        <taxon>Vagococcus</taxon>
    </lineage>
</organism>
<dbReference type="InterPro" id="IPR020541">
    <property type="entry name" value="Chorismate_synthase_CS"/>
</dbReference>
<dbReference type="GO" id="GO:0005829">
    <property type="term" value="C:cytosol"/>
    <property type="evidence" value="ECO:0007669"/>
    <property type="project" value="TreeGrafter"/>
</dbReference>
<keyword evidence="11 12" id="KW-0456">Lyase</keyword>
<keyword evidence="8 12" id="KW-0274">FAD</keyword>
<proteinExistence type="inferred from homology"/>
<evidence type="ECO:0000256" key="4">
    <source>
        <dbReference type="ARBA" id="ARBA00013036"/>
    </source>
</evidence>
<feature type="binding site" evidence="12">
    <location>
        <position position="45"/>
    </location>
    <ligand>
        <name>NADP(+)</name>
        <dbReference type="ChEBI" id="CHEBI:58349"/>
    </ligand>
</feature>
<dbReference type="UniPathway" id="UPA00053">
    <property type="reaction ID" value="UER00090"/>
</dbReference>
<dbReference type="CDD" id="cd07304">
    <property type="entry name" value="Chorismate_synthase"/>
    <property type="match status" value="1"/>
</dbReference>
<name>A0A4D7CUZ0_9ENTE</name>
<comment type="pathway">
    <text evidence="1 12 13">Metabolic intermediate biosynthesis; chorismate biosynthesis; chorismate from D-erythrose 4-phosphate and phosphoenolpyruvate: step 7/7.</text>
</comment>
<evidence type="ECO:0000256" key="1">
    <source>
        <dbReference type="ARBA" id="ARBA00005044"/>
    </source>
</evidence>
<dbReference type="InterPro" id="IPR035904">
    <property type="entry name" value="Chorismate_synth_AroC_sf"/>
</dbReference>
<keyword evidence="7 12" id="KW-0288">FMN</keyword>
<dbReference type="EC" id="4.2.3.5" evidence="4 12"/>
<dbReference type="KEGG" id="vao:FA707_03770"/>
<keyword evidence="6 12" id="KW-0285">Flavoprotein</keyword>
<dbReference type="GO" id="GO:0010181">
    <property type="term" value="F:FMN binding"/>
    <property type="evidence" value="ECO:0007669"/>
    <property type="project" value="TreeGrafter"/>
</dbReference>
<evidence type="ECO:0000256" key="7">
    <source>
        <dbReference type="ARBA" id="ARBA00022643"/>
    </source>
</evidence>
<reference evidence="14 15" key="1">
    <citation type="submission" date="2019-04" db="EMBL/GenBank/DDBJ databases">
        <title>Vagococcus sp. nov., isolated from faeces of yaks (Bos grunniens).</title>
        <authorList>
            <person name="Ge Y."/>
        </authorList>
    </citation>
    <scope>NUCLEOTIDE SEQUENCE [LARGE SCALE GENOMIC DNA]</scope>
    <source>
        <strain evidence="14 15">MN-17</strain>
    </source>
</reference>
<dbReference type="NCBIfam" id="TIGR00033">
    <property type="entry name" value="aroC"/>
    <property type="match status" value="1"/>
</dbReference>
<dbReference type="PROSITE" id="PS00787">
    <property type="entry name" value="CHORISMATE_SYNTHASE_1"/>
    <property type="match status" value="1"/>
</dbReference>
<dbReference type="PANTHER" id="PTHR21085:SF0">
    <property type="entry name" value="CHORISMATE SYNTHASE"/>
    <property type="match status" value="1"/>
</dbReference>
<sequence>MRFLTAGESHGPELTTIIEGVPAGLPLSEEDINEALSRRQKGYGRGGRMLIEKDRVRITSGIRHGKTLGSPITLVVENKDWKNWQSVMSTEAVTDKEKLKRRVAKPRPGHADLVGGQKYAFDDLRNVLERSSARETTMRVAVGAVAKKLLKELGIEVASHVVTIGGVKANLAPTYTLTDIQTLAEASEVRCLDTNVEQQMKDVIDQAKHDGDTVGGVVEVVVGGVPIGLGSYTHWDNKFDGKIAQAMMSINAFKGVEFGVGFEAANLPGSQVMDEIIWDEAQGYIRTSNHLGGFEGGMTNGMPIIVRGVMKPIPTLYKPLMSVNIDTKEPYKASVERSDSCAVPAASVIAEYVVATEVAKEILNKFEADAFERLKQQLALYRETVKKY</sequence>
<dbReference type="GO" id="GO:0008652">
    <property type="term" value="P:amino acid biosynthetic process"/>
    <property type="evidence" value="ECO:0007669"/>
    <property type="project" value="UniProtKB-KW"/>
</dbReference>
<evidence type="ECO:0000256" key="10">
    <source>
        <dbReference type="ARBA" id="ARBA00023141"/>
    </source>
</evidence>
<dbReference type="PIRSF" id="PIRSF001456">
    <property type="entry name" value="Chorismate_synth"/>
    <property type="match status" value="1"/>
</dbReference>
<dbReference type="SUPFAM" id="SSF103263">
    <property type="entry name" value="Chorismate synthase, AroC"/>
    <property type="match status" value="1"/>
</dbReference>
<dbReference type="EMBL" id="CP039712">
    <property type="protein sequence ID" value="QCI86131.1"/>
    <property type="molecule type" value="Genomic_DNA"/>
</dbReference>
<keyword evidence="15" id="KW-1185">Reference proteome</keyword>
<dbReference type="AlphaFoldDB" id="A0A4D7CUZ0"/>
<dbReference type="Gene3D" id="3.60.150.10">
    <property type="entry name" value="Chorismate synthase AroC"/>
    <property type="match status" value="1"/>
</dbReference>
<dbReference type="RefSeq" id="WP_136952966.1">
    <property type="nucleotide sequence ID" value="NZ_CP039712.1"/>
</dbReference>
<feature type="binding site" evidence="12">
    <location>
        <begin position="130"/>
        <end position="132"/>
    </location>
    <ligand>
        <name>FMN</name>
        <dbReference type="ChEBI" id="CHEBI:58210"/>
    </ligand>
</feature>